<dbReference type="RefSeq" id="WP_155635068.1">
    <property type="nucleotide sequence ID" value="NZ_CADDZZ010000001.1"/>
</dbReference>
<evidence type="ECO:0000313" key="2">
    <source>
        <dbReference type="EMBL" id="SQA59261.1"/>
    </source>
</evidence>
<evidence type="ECO:0000313" key="3">
    <source>
        <dbReference type="Proteomes" id="UP000250416"/>
    </source>
</evidence>
<evidence type="ECO:0000313" key="1">
    <source>
        <dbReference type="EMBL" id="MBH9695335.1"/>
    </source>
</evidence>
<dbReference type="EMBL" id="UARD01000054">
    <property type="protein sequence ID" value="SQA59261.1"/>
    <property type="molecule type" value="Genomic_DNA"/>
</dbReference>
<protein>
    <submittedName>
        <fullName evidence="1">Uncharacterized protein</fullName>
    </submittedName>
</protein>
<sequence>MDRALSSRPRAGAFGARRAGSGIGMARFAFVPLPANIVAQGFAAPMTATARAQ</sequence>
<dbReference type="AlphaFoldDB" id="A0A2X2Q378"/>
<accession>A0A2X2Q378</accession>
<gene>
    <name evidence="1" type="ORF">JAO13_02590</name>
    <name evidence="2" type="ORF">NCTC10661_06652</name>
</gene>
<reference evidence="2 3" key="1">
    <citation type="submission" date="2018-06" db="EMBL/GenBank/DDBJ databases">
        <authorList>
            <consortium name="Pathogen Informatics"/>
            <person name="Doyle S."/>
        </authorList>
    </citation>
    <scope>NUCLEOTIDE SEQUENCE [LARGE SCALE GENOMIC DNA]</scope>
    <source>
        <strain evidence="2 3">NCTC10661</strain>
    </source>
</reference>
<dbReference type="Proteomes" id="UP000250416">
    <property type="component" value="Unassembled WGS sequence"/>
</dbReference>
<organism evidence="1 4">
    <name type="scientific">Burkholderia cepacia</name>
    <name type="common">Pseudomonas cepacia</name>
    <dbReference type="NCBI Taxonomy" id="292"/>
    <lineage>
        <taxon>Bacteria</taxon>
        <taxon>Pseudomonadati</taxon>
        <taxon>Pseudomonadota</taxon>
        <taxon>Betaproteobacteria</taxon>
        <taxon>Burkholderiales</taxon>
        <taxon>Burkholderiaceae</taxon>
        <taxon>Burkholderia</taxon>
        <taxon>Burkholderia cepacia complex</taxon>
    </lineage>
</organism>
<comment type="caution">
    <text evidence="1">The sequence shown here is derived from an EMBL/GenBank/DDBJ whole genome shotgun (WGS) entry which is preliminary data.</text>
</comment>
<evidence type="ECO:0000313" key="4">
    <source>
        <dbReference type="Proteomes" id="UP000645612"/>
    </source>
</evidence>
<dbReference type="EMBL" id="JAEDXG010000002">
    <property type="protein sequence ID" value="MBH9695335.1"/>
    <property type="molecule type" value="Genomic_DNA"/>
</dbReference>
<dbReference type="Proteomes" id="UP000645612">
    <property type="component" value="Unassembled WGS sequence"/>
</dbReference>
<proteinExistence type="predicted"/>
<reference evidence="1" key="2">
    <citation type="submission" date="2020-12" db="EMBL/GenBank/DDBJ databases">
        <title>Burkholderia cepacia complex in Mexico.</title>
        <authorList>
            <person name="Estrada P."/>
        </authorList>
    </citation>
    <scope>NUCLEOTIDE SEQUENCE</scope>
    <source>
        <strain evidence="1">871</strain>
    </source>
</reference>
<name>A0A2X2Q378_BURCE</name>